<gene>
    <name evidence="1" type="ORF">F7645_01405</name>
</gene>
<reference evidence="1 2" key="1">
    <citation type="journal article" date="2020" name="Int. J. Syst. Evol. Microbiol.">
        <title>Tenacibaculum piscium sp. nov., isolated from skin ulcers of sea-farmed fish, and description of Tenacibaculum finnmarkense sp. nov. with subdivision into genomovars finnmarkense and ulcerans.</title>
        <authorList>
            <person name="Olsen A.B."/>
            <person name="Spilsberg B."/>
            <person name="Nilsen H.K."/>
            <person name="Lagesen K."/>
            <person name="Gulla S."/>
            <person name="Avendano-Herrera R."/>
            <person name="Irgang R."/>
            <person name="Duchaud E."/>
            <person name="Colquhoun D.J."/>
        </authorList>
    </citation>
    <scope>NUCLEOTIDE SEQUENCE [LARGE SCALE GENOMIC DNA]</scope>
    <source>
        <strain evidence="1 2">TNO037</strain>
    </source>
</reference>
<protein>
    <submittedName>
        <fullName evidence="1">Uncharacterized protein</fullName>
    </submittedName>
</protein>
<comment type="caution">
    <text evidence="1">The sequence shown here is derived from an EMBL/GenBank/DDBJ whole genome shotgun (WGS) entry which is preliminary data.</text>
</comment>
<evidence type="ECO:0000313" key="2">
    <source>
        <dbReference type="Proteomes" id="UP000806077"/>
    </source>
</evidence>
<name>A0AAP1RD64_9FLAO</name>
<organism evidence="1 2">
    <name type="scientific">Tenacibaculum finnmarkense genomovar finnmarkense</name>
    <dbReference type="NCBI Taxonomy" id="1458503"/>
    <lineage>
        <taxon>Bacteria</taxon>
        <taxon>Pseudomonadati</taxon>
        <taxon>Bacteroidota</taxon>
        <taxon>Flavobacteriia</taxon>
        <taxon>Flavobacteriales</taxon>
        <taxon>Flavobacteriaceae</taxon>
        <taxon>Tenacibaculum</taxon>
        <taxon>Tenacibaculum finnmarkense</taxon>
    </lineage>
</organism>
<sequence>MGLATLKKQGNTESFYKYLEENKDNFKDKKVDGYYHTDVVADAYTKGFNNGKEIAKTNVIEDYNKQFIEKFVRKSTQIYLDTHKLIDLLHKEKFKINSFYINAFSEYPKVIIAIEEELMLNDEFINLAYRKIFELQKDFKNDYNTTLEMSLSCSENLDIDLLSADGFQYQETIF</sequence>
<keyword evidence="2" id="KW-1185">Reference proteome</keyword>
<evidence type="ECO:0000313" key="1">
    <source>
        <dbReference type="EMBL" id="MBE7694095.1"/>
    </source>
</evidence>
<proteinExistence type="predicted"/>
<dbReference type="EMBL" id="WXXV01000001">
    <property type="protein sequence ID" value="MBE7694095.1"/>
    <property type="molecule type" value="Genomic_DNA"/>
</dbReference>
<accession>A0AAP1RD64</accession>
<dbReference type="Proteomes" id="UP000806077">
    <property type="component" value="Unassembled WGS sequence"/>
</dbReference>
<dbReference type="AlphaFoldDB" id="A0AAP1RD64"/>
<dbReference type="RefSeq" id="WP_101955370.1">
    <property type="nucleotide sequence ID" value="NZ_JAJHTL010000002.1"/>
</dbReference>